<evidence type="ECO:0000256" key="1">
    <source>
        <dbReference type="SAM" id="MobiDB-lite"/>
    </source>
</evidence>
<dbReference type="Pfam" id="PF09849">
    <property type="entry name" value="DUF2076"/>
    <property type="match status" value="1"/>
</dbReference>
<proteinExistence type="predicted"/>
<dbReference type="InterPro" id="IPR018648">
    <property type="entry name" value="DUF2076"/>
</dbReference>
<organism evidence="2 3">
    <name type="scientific">Paracoccus laeviglucosivorans</name>
    <dbReference type="NCBI Taxonomy" id="1197861"/>
    <lineage>
        <taxon>Bacteria</taxon>
        <taxon>Pseudomonadati</taxon>
        <taxon>Pseudomonadota</taxon>
        <taxon>Alphaproteobacteria</taxon>
        <taxon>Rhodobacterales</taxon>
        <taxon>Paracoccaceae</taxon>
        <taxon>Paracoccus</taxon>
    </lineage>
</organism>
<sequence>MDHNDRQAIQDLFGKLAHVERQTPARDGEAEAFIRDTVARQPSAPYYMAQTVIMQEHALNMAQQRIEELETQASQPQGGFLSRLMGGSSSVPRVQRQQPGMMPGGQMQQAQGGGFLAGAAQTAMGVAGGVLLGNAIGSMFAGEASAEEAAPQDEEDEDLGYEDAGFDDGGDDF</sequence>
<reference evidence="2 3" key="1">
    <citation type="submission" date="2017-05" db="EMBL/GenBank/DDBJ databases">
        <authorList>
            <person name="Varghese N."/>
            <person name="Submissions S."/>
        </authorList>
    </citation>
    <scope>NUCLEOTIDE SEQUENCE [LARGE SCALE GENOMIC DNA]</scope>
    <source>
        <strain evidence="2 3">DSM 100094</strain>
    </source>
</reference>
<dbReference type="Proteomes" id="UP000319014">
    <property type="component" value="Unassembled WGS sequence"/>
</dbReference>
<protein>
    <recommendedName>
        <fullName evidence="4">DUF2076 domain-containing protein</fullName>
    </recommendedName>
</protein>
<dbReference type="OrthoDB" id="122910at2"/>
<gene>
    <name evidence="2" type="ORF">SAMN06265221_11754</name>
</gene>
<evidence type="ECO:0000313" key="3">
    <source>
        <dbReference type="Proteomes" id="UP000319014"/>
    </source>
</evidence>
<dbReference type="EMBL" id="FXTK01000017">
    <property type="protein sequence ID" value="SMO90184.1"/>
    <property type="molecule type" value="Genomic_DNA"/>
</dbReference>
<evidence type="ECO:0000313" key="2">
    <source>
        <dbReference type="EMBL" id="SMO90184.1"/>
    </source>
</evidence>
<keyword evidence="3" id="KW-1185">Reference proteome</keyword>
<dbReference type="RefSeq" id="WP_142664203.1">
    <property type="nucleotide sequence ID" value="NZ_FXTK01000017.1"/>
</dbReference>
<name>A0A521F1X4_9RHOB</name>
<dbReference type="AlphaFoldDB" id="A0A521F1X4"/>
<feature type="region of interest" description="Disordered" evidence="1">
    <location>
        <begin position="143"/>
        <end position="173"/>
    </location>
</feature>
<evidence type="ECO:0008006" key="4">
    <source>
        <dbReference type="Google" id="ProtNLM"/>
    </source>
</evidence>
<accession>A0A521F1X4</accession>
<feature type="compositionally biased region" description="Acidic residues" evidence="1">
    <location>
        <begin position="150"/>
        <end position="173"/>
    </location>
</feature>